<dbReference type="Gene3D" id="1.20.1720.10">
    <property type="entry name" value="Multidrug resistance protein D"/>
    <property type="match status" value="1"/>
</dbReference>
<accession>A0A9E5JN99</accession>
<dbReference type="PANTHER" id="PTHR23501">
    <property type="entry name" value="MAJOR FACILITATOR SUPERFAMILY"/>
    <property type="match status" value="1"/>
</dbReference>
<feature type="transmembrane region" description="Helical" evidence="8">
    <location>
        <begin position="241"/>
        <end position="258"/>
    </location>
</feature>
<dbReference type="Gene3D" id="1.20.1250.20">
    <property type="entry name" value="MFS general substrate transporter like domains"/>
    <property type="match status" value="1"/>
</dbReference>
<reference evidence="10 11" key="1">
    <citation type="submission" date="2019-06" db="EMBL/GenBank/DDBJ databases">
        <authorList>
            <person name="De-Chao Zhang Q."/>
        </authorList>
    </citation>
    <scope>NUCLEOTIDE SEQUENCE [LARGE SCALE GENOMIC DNA]</scope>
    <source>
        <strain evidence="10 11">KN1116</strain>
    </source>
</reference>
<name>A0A9E5JN99_9MICO</name>
<dbReference type="SUPFAM" id="SSF103473">
    <property type="entry name" value="MFS general substrate transporter"/>
    <property type="match status" value="2"/>
</dbReference>
<feature type="transmembrane region" description="Helical" evidence="8">
    <location>
        <begin position="279"/>
        <end position="301"/>
    </location>
</feature>
<dbReference type="InterPro" id="IPR036259">
    <property type="entry name" value="MFS_trans_sf"/>
</dbReference>
<dbReference type="PROSITE" id="PS50850">
    <property type="entry name" value="MFS"/>
    <property type="match status" value="1"/>
</dbReference>
<dbReference type="PRINTS" id="PR01036">
    <property type="entry name" value="TCRTETB"/>
</dbReference>
<evidence type="ECO:0000256" key="3">
    <source>
        <dbReference type="ARBA" id="ARBA00022448"/>
    </source>
</evidence>
<dbReference type="InterPro" id="IPR011701">
    <property type="entry name" value="MFS"/>
</dbReference>
<evidence type="ECO:0000256" key="2">
    <source>
        <dbReference type="ARBA" id="ARBA00007520"/>
    </source>
</evidence>
<evidence type="ECO:0000256" key="5">
    <source>
        <dbReference type="ARBA" id="ARBA00022692"/>
    </source>
</evidence>
<keyword evidence="3" id="KW-0813">Transport</keyword>
<dbReference type="InterPro" id="IPR004638">
    <property type="entry name" value="EmrB-like"/>
</dbReference>
<comment type="subcellular location">
    <subcellularLocation>
        <location evidence="1">Cell membrane</location>
        <topology evidence="1">Multi-pass membrane protein</topology>
    </subcellularLocation>
</comment>
<keyword evidence="4" id="KW-1003">Cell membrane</keyword>
<proteinExistence type="inferred from homology"/>
<evidence type="ECO:0000259" key="9">
    <source>
        <dbReference type="PROSITE" id="PS50850"/>
    </source>
</evidence>
<feature type="transmembrane region" description="Helical" evidence="8">
    <location>
        <begin position="57"/>
        <end position="75"/>
    </location>
</feature>
<dbReference type="EMBL" id="VIKT02000003">
    <property type="protein sequence ID" value="NHF62046.1"/>
    <property type="molecule type" value="Genomic_DNA"/>
</dbReference>
<dbReference type="GO" id="GO:0005886">
    <property type="term" value="C:plasma membrane"/>
    <property type="evidence" value="ECO:0007669"/>
    <property type="project" value="UniProtKB-SubCell"/>
</dbReference>
<dbReference type="Pfam" id="PF07690">
    <property type="entry name" value="MFS_1"/>
    <property type="match status" value="1"/>
</dbReference>
<protein>
    <submittedName>
        <fullName evidence="10">MFS transporter</fullName>
    </submittedName>
</protein>
<keyword evidence="6 8" id="KW-1133">Transmembrane helix</keyword>
<sequence>MTHPAALASPTQTGTSRNITLLFGALLVTMLLASLSQTVLSSALPTIVGELDGVEHMTWVITAYLLASTIVMPVYGKVSDSFGRRPVLLVAIVLFVIGSVLGAFASDMGALIFARVVQGLGGGGLMILSQAAIADVVPARDRGRYMGVLGAVFAVSSVAGPLLGGWFTEGPGWRWAFLINIPLGILAIVATALLLRLPAKNNQERPKVDYLGMATLGVATTAIVLIATWGGSTFDWNSPTIIGLIVGAVVCAGIFVLVETRVSEPVMPLALYRDRNFNLTTVAALLTSIAMFGAIGYMPTYLQMATGATATEAGFLMIPMMGALLVTSIGTGQLVSRTGKYKLPPIIGSVILAVGMWLLSTVKVDTPIFEICVALAVIGLGLGSSMQILTLVVQNSFPHRMVGTATASNNYFRQVGGSLGSAVVGSVFAARLTSLLAERLPQAGSGGGSGNSLTPAAVSDLPDALRLPIILSYNEALMPIFIFMVPLAIAAAIVLCFIVQKPLSTRIEQEILAEALSEGQLLPPYLDDDRR</sequence>
<dbReference type="AlphaFoldDB" id="A0A9E5JN99"/>
<evidence type="ECO:0000256" key="1">
    <source>
        <dbReference type="ARBA" id="ARBA00004651"/>
    </source>
</evidence>
<comment type="similarity">
    <text evidence="2">Belongs to the major facilitator superfamily. TCR/Tet family.</text>
</comment>
<keyword evidence="7 8" id="KW-0472">Membrane</keyword>
<organism evidence="10 11">
    <name type="scientific">Microcella pacifica</name>
    <dbReference type="NCBI Taxonomy" id="2591847"/>
    <lineage>
        <taxon>Bacteria</taxon>
        <taxon>Bacillati</taxon>
        <taxon>Actinomycetota</taxon>
        <taxon>Actinomycetes</taxon>
        <taxon>Micrococcales</taxon>
        <taxon>Microbacteriaceae</taxon>
        <taxon>Microcella</taxon>
    </lineage>
</organism>
<dbReference type="GO" id="GO:0022857">
    <property type="term" value="F:transmembrane transporter activity"/>
    <property type="evidence" value="ECO:0007669"/>
    <property type="project" value="InterPro"/>
</dbReference>
<feature type="transmembrane region" description="Helical" evidence="8">
    <location>
        <begin position="343"/>
        <end position="362"/>
    </location>
</feature>
<feature type="domain" description="Major facilitator superfamily (MFS) profile" evidence="9">
    <location>
        <begin position="22"/>
        <end position="503"/>
    </location>
</feature>
<dbReference type="RefSeq" id="WP_152582063.1">
    <property type="nucleotide sequence ID" value="NZ_VIKT02000003.1"/>
</dbReference>
<evidence type="ECO:0000313" key="10">
    <source>
        <dbReference type="EMBL" id="NHF62046.1"/>
    </source>
</evidence>
<reference evidence="10 11" key="2">
    <citation type="submission" date="2020-03" db="EMBL/GenBank/DDBJ databases">
        <title>Chryseoglobus sp. isolated from a deep-sea seamount.</title>
        <authorList>
            <person name="Zhang D.-C."/>
        </authorList>
    </citation>
    <scope>NUCLEOTIDE SEQUENCE [LARGE SCALE GENOMIC DNA]</scope>
    <source>
        <strain evidence="10 11">KN1116</strain>
    </source>
</reference>
<comment type="caution">
    <text evidence="10">The sequence shown here is derived from an EMBL/GenBank/DDBJ whole genome shotgun (WGS) entry which is preliminary data.</text>
</comment>
<dbReference type="OrthoDB" id="7375466at2"/>
<dbReference type="CDD" id="cd17502">
    <property type="entry name" value="MFS_Azr1_MDR_like"/>
    <property type="match status" value="1"/>
</dbReference>
<keyword evidence="11" id="KW-1185">Reference proteome</keyword>
<dbReference type="NCBIfam" id="TIGR00711">
    <property type="entry name" value="efflux_EmrB"/>
    <property type="match status" value="1"/>
</dbReference>
<feature type="transmembrane region" description="Helical" evidence="8">
    <location>
        <begin position="476"/>
        <end position="499"/>
    </location>
</feature>
<dbReference type="FunFam" id="1.20.1720.10:FF:000004">
    <property type="entry name" value="EmrB/QacA family drug resistance transporter"/>
    <property type="match status" value="1"/>
</dbReference>
<keyword evidence="5 8" id="KW-0812">Transmembrane</keyword>
<feature type="transmembrane region" description="Helical" evidence="8">
    <location>
        <begin position="173"/>
        <end position="196"/>
    </location>
</feature>
<evidence type="ECO:0000256" key="6">
    <source>
        <dbReference type="ARBA" id="ARBA00022989"/>
    </source>
</evidence>
<feature type="transmembrane region" description="Helical" evidence="8">
    <location>
        <begin position="368"/>
        <end position="393"/>
    </location>
</feature>
<evidence type="ECO:0000313" key="11">
    <source>
        <dbReference type="Proteomes" id="UP000818266"/>
    </source>
</evidence>
<feature type="transmembrane region" description="Helical" evidence="8">
    <location>
        <begin position="313"/>
        <end position="331"/>
    </location>
</feature>
<feature type="transmembrane region" description="Helical" evidence="8">
    <location>
        <begin position="112"/>
        <end position="133"/>
    </location>
</feature>
<evidence type="ECO:0000256" key="4">
    <source>
        <dbReference type="ARBA" id="ARBA00022475"/>
    </source>
</evidence>
<feature type="transmembrane region" description="Helical" evidence="8">
    <location>
        <begin position="414"/>
        <end position="432"/>
    </location>
</feature>
<gene>
    <name evidence="10" type="ORF">FK219_002130</name>
</gene>
<dbReference type="PANTHER" id="PTHR23501:SF197">
    <property type="entry name" value="COMD"/>
    <property type="match status" value="1"/>
</dbReference>
<feature type="transmembrane region" description="Helical" evidence="8">
    <location>
        <begin position="208"/>
        <end position="229"/>
    </location>
</feature>
<dbReference type="InterPro" id="IPR020846">
    <property type="entry name" value="MFS_dom"/>
</dbReference>
<feature type="transmembrane region" description="Helical" evidence="8">
    <location>
        <begin position="87"/>
        <end position="106"/>
    </location>
</feature>
<evidence type="ECO:0000256" key="8">
    <source>
        <dbReference type="SAM" id="Phobius"/>
    </source>
</evidence>
<feature type="transmembrane region" description="Helical" evidence="8">
    <location>
        <begin position="145"/>
        <end position="167"/>
    </location>
</feature>
<dbReference type="Proteomes" id="UP000818266">
    <property type="component" value="Unassembled WGS sequence"/>
</dbReference>
<evidence type="ECO:0000256" key="7">
    <source>
        <dbReference type="ARBA" id="ARBA00023136"/>
    </source>
</evidence>